<dbReference type="EMBL" id="JBHTKK010000011">
    <property type="protein sequence ID" value="MFD1066488.1"/>
    <property type="molecule type" value="Genomic_DNA"/>
</dbReference>
<dbReference type="Proteomes" id="UP001597041">
    <property type="component" value="Unassembled WGS sequence"/>
</dbReference>
<dbReference type="InterPro" id="IPR036249">
    <property type="entry name" value="Thioredoxin-like_sf"/>
</dbReference>
<accession>A0ABW3NHH8</accession>
<name>A0ABW3NHH8_9BACI</name>
<organism evidence="1 2">
    <name type="scientific">Oceanobacillus locisalsi</name>
    <dbReference type="NCBI Taxonomy" id="546107"/>
    <lineage>
        <taxon>Bacteria</taxon>
        <taxon>Bacillati</taxon>
        <taxon>Bacillota</taxon>
        <taxon>Bacilli</taxon>
        <taxon>Bacillales</taxon>
        <taxon>Bacillaceae</taxon>
        <taxon>Oceanobacillus</taxon>
    </lineage>
</organism>
<proteinExistence type="predicted"/>
<gene>
    <name evidence="1" type="ORF">ACFQ19_10680</name>
</gene>
<protein>
    <submittedName>
        <fullName evidence="1">Thioredoxin family protein</fullName>
    </submittedName>
</protein>
<comment type="caution">
    <text evidence="1">The sequence shown here is derived from an EMBL/GenBank/DDBJ whole genome shotgun (WGS) entry which is preliminary data.</text>
</comment>
<reference evidence="2" key="1">
    <citation type="journal article" date="2019" name="Int. J. Syst. Evol. Microbiol.">
        <title>The Global Catalogue of Microorganisms (GCM) 10K type strain sequencing project: providing services to taxonomists for standard genome sequencing and annotation.</title>
        <authorList>
            <consortium name="The Broad Institute Genomics Platform"/>
            <consortium name="The Broad Institute Genome Sequencing Center for Infectious Disease"/>
            <person name="Wu L."/>
            <person name="Ma J."/>
        </authorList>
    </citation>
    <scope>NUCLEOTIDE SEQUENCE [LARGE SCALE GENOMIC DNA]</scope>
    <source>
        <strain evidence="2">CCUG 56608</strain>
    </source>
</reference>
<dbReference type="SUPFAM" id="SSF52833">
    <property type="entry name" value="Thioredoxin-like"/>
    <property type="match status" value="1"/>
</dbReference>
<sequence>MTLNAWYEKGMNPDEYIEAMEVNKEDLLYIYDNFSLPADEDFFEETKNKNLRAIILTEDWCGDAMLNMPVLLKISEAVQMPVKALLRDDNLELMDQYLTNGTARSIPIVIFMDAEGNEVGKWGPRAEKIQASIDESRAQLPPKDAEDFGEKQKQMHRFITKSYRDNPENWSIVYESIKQTIQSI</sequence>
<keyword evidence="2" id="KW-1185">Reference proteome</keyword>
<dbReference type="RefSeq" id="WP_379592065.1">
    <property type="nucleotide sequence ID" value="NZ_JBHTKK010000011.1"/>
</dbReference>
<dbReference type="Pfam" id="PF14595">
    <property type="entry name" value="Thioredoxin_9"/>
    <property type="match status" value="1"/>
</dbReference>
<evidence type="ECO:0000313" key="2">
    <source>
        <dbReference type="Proteomes" id="UP001597041"/>
    </source>
</evidence>
<dbReference type="Gene3D" id="3.40.30.10">
    <property type="entry name" value="Glutaredoxin"/>
    <property type="match status" value="1"/>
</dbReference>
<evidence type="ECO:0000313" key="1">
    <source>
        <dbReference type="EMBL" id="MFD1066488.1"/>
    </source>
</evidence>